<name>A0A7C9KWI0_9GAMM</name>
<keyword evidence="4 7" id="KW-0812">Transmembrane</keyword>
<dbReference type="Proteomes" id="UP000480312">
    <property type="component" value="Unassembled WGS sequence"/>
</dbReference>
<feature type="transmembrane region" description="Helical" evidence="7">
    <location>
        <begin position="149"/>
        <end position="168"/>
    </location>
</feature>
<keyword evidence="6 7" id="KW-0472">Membrane</keyword>
<feature type="transmembrane region" description="Helical" evidence="7">
    <location>
        <begin position="6"/>
        <end position="30"/>
    </location>
</feature>
<feature type="transmembrane region" description="Helical" evidence="7">
    <location>
        <begin position="42"/>
        <end position="65"/>
    </location>
</feature>
<evidence type="ECO:0000256" key="2">
    <source>
        <dbReference type="ARBA" id="ARBA00007928"/>
    </source>
</evidence>
<evidence type="ECO:0000256" key="4">
    <source>
        <dbReference type="ARBA" id="ARBA00022692"/>
    </source>
</evidence>
<comment type="similarity">
    <text evidence="2">Belongs to the Rht family.</text>
</comment>
<evidence type="ECO:0000313" key="9">
    <source>
        <dbReference type="Proteomes" id="UP000480312"/>
    </source>
</evidence>
<dbReference type="AlphaFoldDB" id="A0A7C9KWI0"/>
<dbReference type="Pfam" id="PF01810">
    <property type="entry name" value="LysE"/>
    <property type="match status" value="1"/>
</dbReference>
<dbReference type="RefSeq" id="WP_162219139.1">
    <property type="nucleotide sequence ID" value="NZ_JAAEHK010000016.1"/>
</dbReference>
<sequence>MSLGLWLAFVAAAAVIAITPGPGSILVLATGLRYRYSVVFRALLGLELALLVHLGIVALGLGALLAASSTAFLAMKVIGAVYLVWLGIQKWRATVEPVDTSQLHVTANKQLFRQGLLVNLTNPKAIIFIAALVPQFINANAPQLPQYLIIAATMVGVDVAIMTAYALLAGRFRNWFQNTQMLRLQNRVFGGMFVSAGALLAVSSR</sequence>
<reference evidence="8 9" key="1">
    <citation type="submission" date="2020-01" db="EMBL/GenBank/DDBJ databases">
        <title>Whole genome sequencing of Halomonas alkaliphila strain LS44.</title>
        <authorList>
            <person name="Kumar S."/>
            <person name="Paul D."/>
            <person name="Shouche Y."/>
            <person name="Suryavanshi M.V."/>
        </authorList>
    </citation>
    <scope>NUCLEOTIDE SEQUENCE [LARGE SCALE GENOMIC DNA]</scope>
    <source>
        <strain evidence="8 9">LS44</strain>
    </source>
</reference>
<evidence type="ECO:0000256" key="1">
    <source>
        <dbReference type="ARBA" id="ARBA00004651"/>
    </source>
</evidence>
<dbReference type="GO" id="GO:0005886">
    <property type="term" value="C:plasma membrane"/>
    <property type="evidence" value="ECO:0007669"/>
    <property type="project" value="UniProtKB-SubCell"/>
</dbReference>
<evidence type="ECO:0000313" key="8">
    <source>
        <dbReference type="EMBL" id="NDL71277.1"/>
    </source>
</evidence>
<evidence type="ECO:0000256" key="7">
    <source>
        <dbReference type="SAM" id="Phobius"/>
    </source>
</evidence>
<proteinExistence type="inferred from homology"/>
<feature type="transmembrane region" description="Helical" evidence="7">
    <location>
        <begin position="71"/>
        <end position="88"/>
    </location>
</feature>
<organism evidence="8 9">
    <name type="scientific">Vreelandella alkaliphila</name>
    <dbReference type="NCBI Taxonomy" id="272774"/>
    <lineage>
        <taxon>Bacteria</taxon>
        <taxon>Pseudomonadati</taxon>
        <taxon>Pseudomonadota</taxon>
        <taxon>Gammaproteobacteria</taxon>
        <taxon>Oceanospirillales</taxon>
        <taxon>Halomonadaceae</taxon>
        <taxon>Vreelandella</taxon>
    </lineage>
</organism>
<dbReference type="PIRSF" id="PIRSF006324">
    <property type="entry name" value="LeuE"/>
    <property type="match status" value="1"/>
</dbReference>
<evidence type="ECO:0000256" key="3">
    <source>
        <dbReference type="ARBA" id="ARBA00022475"/>
    </source>
</evidence>
<dbReference type="PANTHER" id="PTHR30086">
    <property type="entry name" value="ARGININE EXPORTER PROTEIN ARGO"/>
    <property type="match status" value="1"/>
</dbReference>
<dbReference type="InterPro" id="IPR001123">
    <property type="entry name" value="LeuE-type"/>
</dbReference>
<gene>
    <name evidence="8" type="ORF">GPL32_12270</name>
</gene>
<dbReference type="GO" id="GO:0042970">
    <property type="term" value="F:homoserine transmembrane transporter activity"/>
    <property type="evidence" value="ECO:0007669"/>
    <property type="project" value="TreeGrafter"/>
</dbReference>
<accession>A0A7C9KWI0</accession>
<evidence type="ECO:0000256" key="6">
    <source>
        <dbReference type="ARBA" id="ARBA00023136"/>
    </source>
</evidence>
<feature type="transmembrane region" description="Helical" evidence="7">
    <location>
        <begin position="116"/>
        <end position="137"/>
    </location>
</feature>
<dbReference type="OrthoDB" id="9804822at2"/>
<evidence type="ECO:0000256" key="5">
    <source>
        <dbReference type="ARBA" id="ARBA00022989"/>
    </source>
</evidence>
<keyword evidence="3" id="KW-1003">Cell membrane</keyword>
<dbReference type="PANTHER" id="PTHR30086:SF14">
    <property type="entry name" value="HOMOSERINE_HOMOSERINE LACTONE EFFLUX PROTEIN"/>
    <property type="match status" value="1"/>
</dbReference>
<protein>
    <submittedName>
        <fullName evidence="8">LysE family transporter</fullName>
    </submittedName>
</protein>
<dbReference type="EMBL" id="JAAEHK010000016">
    <property type="protein sequence ID" value="NDL71277.1"/>
    <property type="molecule type" value="Genomic_DNA"/>
</dbReference>
<keyword evidence="5 7" id="KW-1133">Transmembrane helix</keyword>
<comment type="caution">
    <text evidence="8">The sequence shown here is derived from an EMBL/GenBank/DDBJ whole genome shotgun (WGS) entry which is preliminary data.</text>
</comment>
<comment type="subcellular location">
    <subcellularLocation>
        <location evidence="1">Cell membrane</location>
        <topology evidence="1">Multi-pass membrane protein</topology>
    </subcellularLocation>
</comment>